<name>A0AAW1RA26_9CHLO</name>
<evidence type="ECO:0000313" key="4">
    <source>
        <dbReference type="Proteomes" id="UP001489004"/>
    </source>
</evidence>
<proteinExistence type="predicted"/>
<dbReference type="InterPro" id="IPR014722">
    <property type="entry name" value="Rib_uL2_dom2"/>
</dbReference>
<dbReference type="Proteomes" id="UP001489004">
    <property type="component" value="Unassembled WGS sequence"/>
</dbReference>
<feature type="region of interest" description="Disordered" evidence="1">
    <location>
        <begin position="239"/>
        <end position="322"/>
    </location>
</feature>
<feature type="compositionally biased region" description="Basic and acidic residues" evidence="1">
    <location>
        <begin position="259"/>
        <end position="272"/>
    </location>
</feature>
<dbReference type="CDD" id="cd13153">
    <property type="entry name" value="KOW_GPKOW_B"/>
    <property type="match status" value="1"/>
</dbReference>
<dbReference type="InterPro" id="IPR045166">
    <property type="entry name" value="Spp2-like"/>
</dbReference>
<sequence length="443" mass="48007">MAQSPEQQQDGSQQDTQQPDQPAGAVIAAAAKVSLSFAGKKGSVRPGAAKAAGVRDKDAKELISGFSAGLVQTSAGPSTVQAGRRVIPKIEDTFKVGVGRYKADRYLPERESDDPAKQGGDRFELAAPDTQQEQVQWGLQMPLEAKQKKYIRQGESRDAKKEMIYTDADGHQKHVKRLDDQLKERQKKGVAVGKTMRVIDGRHSGLLCEVLAVEPHVEGRSDRAIVRLQASGEAVSVRHKELGEKCESAADEGGASGSGRDRLSSKSAKRDAAAQNGSAKHAKRERDADDGPGSVQEASKPSSSKRQRSASEEEPEDVPQGPAWLMPHIMVKVVDKKLQGGRLYLKKLEIVDVHQPTVCTLYRADTNESFDHVRQSQLETVVPKAEGARVMVVAGEFKGHRAKLVKRSSQSAAAAVQLLSDFTIQKVSFDDISEYVGDAGEEE</sequence>
<dbReference type="AlphaFoldDB" id="A0AAW1RA26"/>
<keyword evidence="4" id="KW-1185">Reference proteome</keyword>
<dbReference type="EMBL" id="JALJOR010000001">
    <property type="protein sequence ID" value="KAK9830438.1"/>
    <property type="molecule type" value="Genomic_DNA"/>
</dbReference>
<dbReference type="GO" id="GO:0005681">
    <property type="term" value="C:spliceosomal complex"/>
    <property type="evidence" value="ECO:0007669"/>
    <property type="project" value="TreeGrafter"/>
</dbReference>
<organism evidence="3 4">
    <name type="scientific">[Myrmecia] bisecta</name>
    <dbReference type="NCBI Taxonomy" id="41462"/>
    <lineage>
        <taxon>Eukaryota</taxon>
        <taxon>Viridiplantae</taxon>
        <taxon>Chlorophyta</taxon>
        <taxon>core chlorophytes</taxon>
        <taxon>Trebouxiophyceae</taxon>
        <taxon>Trebouxiales</taxon>
        <taxon>Trebouxiaceae</taxon>
        <taxon>Myrmecia</taxon>
    </lineage>
</organism>
<reference evidence="3 4" key="1">
    <citation type="journal article" date="2024" name="Nat. Commun.">
        <title>Phylogenomics reveals the evolutionary origins of lichenization in chlorophyte algae.</title>
        <authorList>
            <person name="Puginier C."/>
            <person name="Libourel C."/>
            <person name="Otte J."/>
            <person name="Skaloud P."/>
            <person name="Haon M."/>
            <person name="Grisel S."/>
            <person name="Petersen M."/>
            <person name="Berrin J.G."/>
            <person name="Delaux P.M."/>
            <person name="Dal Grande F."/>
            <person name="Keller J."/>
        </authorList>
    </citation>
    <scope>NUCLEOTIDE SEQUENCE [LARGE SCALE GENOMIC DNA]</scope>
    <source>
        <strain evidence="3 4">SAG 2043</strain>
    </source>
</reference>
<dbReference type="Gene3D" id="2.30.30.30">
    <property type="match status" value="1"/>
</dbReference>
<feature type="domain" description="KOW" evidence="2">
    <location>
        <begin position="189"/>
        <end position="216"/>
    </location>
</feature>
<dbReference type="Pfam" id="PF25088">
    <property type="entry name" value="GPKOW_C"/>
    <property type="match status" value="1"/>
</dbReference>
<feature type="compositionally biased region" description="Basic and acidic residues" evidence="1">
    <location>
        <begin position="239"/>
        <end position="248"/>
    </location>
</feature>
<feature type="region of interest" description="Disordered" evidence="1">
    <location>
        <begin position="102"/>
        <end position="122"/>
    </location>
</feature>
<dbReference type="InterPro" id="IPR005824">
    <property type="entry name" value="KOW"/>
</dbReference>
<feature type="region of interest" description="Disordered" evidence="1">
    <location>
        <begin position="1"/>
        <end position="24"/>
    </location>
</feature>
<accession>A0AAW1RA26</accession>
<dbReference type="GO" id="GO:0000398">
    <property type="term" value="P:mRNA splicing, via spliceosome"/>
    <property type="evidence" value="ECO:0007669"/>
    <property type="project" value="InterPro"/>
</dbReference>
<feature type="domain" description="KOW" evidence="2">
    <location>
        <begin position="383"/>
        <end position="410"/>
    </location>
</feature>
<dbReference type="InterPro" id="IPR041994">
    <property type="entry name" value="GPKOW_KOW2"/>
</dbReference>
<dbReference type="PANTHER" id="PTHR15818:SF2">
    <property type="entry name" value="G-PATCH DOMAIN AND KOW MOTIFS-CONTAINING PROTEIN"/>
    <property type="match status" value="1"/>
</dbReference>
<evidence type="ECO:0000259" key="2">
    <source>
        <dbReference type="SMART" id="SM00739"/>
    </source>
</evidence>
<comment type="caution">
    <text evidence="3">The sequence shown here is derived from an EMBL/GenBank/DDBJ whole genome shotgun (WGS) entry which is preliminary data.</text>
</comment>
<dbReference type="Gene3D" id="2.30.30.140">
    <property type="match status" value="1"/>
</dbReference>
<evidence type="ECO:0000313" key="3">
    <source>
        <dbReference type="EMBL" id="KAK9830438.1"/>
    </source>
</evidence>
<dbReference type="PANTHER" id="PTHR15818">
    <property type="entry name" value="G PATCH AND KOW-CONTAINING"/>
    <property type="match status" value="1"/>
</dbReference>
<dbReference type="SMART" id="SM00739">
    <property type="entry name" value="KOW"/>
    <property type="match status" value="2"/>
</dbReference>
<evidence type="ECO:0000256" key="1">
    <source>
        <dbReference type="SAM" id="MobiDB-lite"/>
    </source>
</evidence>
<gene>
    <name evidence="3" type="ORF">WJX72_011748</name>
</gene>
<protein>
    <recommendedName>
        <fullName evidence="2">KOW domain-containing protein</fullName>
    </recommendedName>
</protein>